<organism evidence="8 9">
    <name type="scientific">Pontibacter aydingkolensis</name>
    <dbReference type="NCBI Taxonomy" id="1911536"/>
    <lineage>
        <taxon>Bacteria</taxon>
        <taxon>Pseudomonadati</taxon>
        <taxon>Bacteroidota</taxon>
        <taxon>Cytophagia</taxon>
        <taxon>Cytophagales</taxon>
        <taxon>Hymenobacteraceae</taxon>
        <taxon>Pontibacter</taxon>
    </lineage>
</organism>
<dbReference type="EC" id="3.2.1.21" evidence="3"/>
<comment type="similarity">
    <text evidence="2">Belongs to the glycosyl hydrolase 3 family.</text>
</comment>
<dbReference type="InterPro" id="IPR036962">
    <property type="entry name" value="Glyco_hydro_3_N_sf"/>
</dbReference>
<dbReference type="Gene3D" id="3.20.20.300">
    <property type="entry name" value="Glycoside hydrolase, family 3, N-terminal domain"/>
    <property type="match status" value="1"/>
</dbReference>
<evidence type="ECO:0000313" key="8">
    <source>
        <dbReference type="EMBL" id="MBW7467700.1"/>
    </source>
</evidence>
<dbReference type="EMBL" id="JAHYXK010000008">
    <property type="protein sequence ID" value="MBW7467700.1"/>
    <property type="molecule type" value="Genomic_DNA"/>
</dbReference>
<evidence type="ECO:0000256" key="2">
    <source>
        <dbReference type="ARBA" id="ARBA00005336"/>
    </source>
</evidence>
<reference evidence="8 9" key="1">
    <citation type="journal article" date="2016" name="Int. J. Syst. Evol. Microbiol.">
        <title>Pontibacter aydingkolensis sp. nov., isolated from soil of a salt lake.</title>
        <authorList>
            <person name="Osman G."/>
            <person name="Zhang T."/>
            <person name="Lou K."/>
            <person name="Gao Y."/>
            <person name="Chang W."/>
            <person name="Lin Q."/>
            <person name="Yang H.M."/>
            <person name="Huo X.D."/>
            <person name="Wang N."/>
        </authorList>
    </citation>
    <scope>NUCLEOTIDE SEQUENCE [LARGE SCALE GENOMIC DNA]</scope>
    <source>
        <strain evidence="8 9">KACC 19255</strain>
    </source>
</reference>
<comment type="catalytic activity">
    <reaction evidence="1">
        <text>Hydrolysis of terminal, non-reducing beta-D-glucosyl residues with release of beta-D-glucose.</text>
        <dbReference type="EC" id="3.2.1.21"/>
    </reaction>
</comment>
<dbReference type="InterPro" id="IPR001764">
    <property type="entry name" value="Glyco_hydro_3_N"/>
</dbReference>
<evidence type="ECO:0000256" key="1">
    <source>
        <dbReference type="ARBA" id="ARBA00000448"/>
    </source>
</evidence>
<keyword evidence="5 8" id="KW-0378">Hydrolase</keyword>
<feature type="domain" description="Fibronectin type III-like" evidence="7">
    <location>
        <begin position="674"/>
        <end position="743"/>
    </location>
</feature>
<dbReference type="InterPro" id="IPR026891">
    <property type="entry name" value="Fn3-like"/>
</dbReference>
<dbReference type="InterPro" id="IPR013783">
    <property type="entry name" value="Ig-like_fold"/>
</dbReference>
<dbReference type="Pfam" id="PF14310">
    <property type="entry name" value="Fn3-like"/>
    <property type="match status" value="1"/>
</dbReference>
<dbReference type="Gene3D" id="2.60.40.10">
    <property type="entry name" value="Immunoglobulins"/>
    <property type="match status" value="1"/>
</dbReference>
<keyword evidence="4" id="KW-0732">Signal</keyword>
<dbReference type="NCBIfam" id="NF011678">
    <property type="entry name" value="PRK15098.1"/>
    <property type="match status" value="1"/>
</dbReference>
<dbReference type="GO" id="GO:0008422">
    <property type="term" value="F:beta-glucosidase activity"/>
    <property type="evidence" value="ECO:0007669"/>
    <property type="project" value="UniProtKB-EC"/>
</dbReference>
<evidence type="ECO:0000256" key="3">
    <source>
        <dbReference type="ARBA" id="ARBA00012744"/>
    </source>
</evidence>
<dbReference type="SMART" id="SM01217">
    <property type="entry name" value="Fn3_like"/>
    <property type="match status" value="1"/>
</dbReference>
<dbReference type="RefSeq" id="WP_219877576.1">
    <property type="nucleotide sequence ID" value="NZ_JAHYXK010000008.1"/>
</dbReference>
<dbReference type="Gene3D" id="3.40.50.1700">
    <property type="entry name" value="Glycoside hydrolase family 3 C-terminal domain"/>
    <property type="match status" value="1"/>
</dbReference>
<dbReference type="InterPro" id="IPR002772">
    <property type="entry name" value="Glyco_hydro_3_C"/>
</dbReference>
<dbReference type="InterPro" id="IPR017853">
    <property type="entry name" value="GH"/>
</dbReference>
<evidence type="ECO:0000256" key="4">
    <source>
        <dbReference type="ARBA" id="ARBA00022729"/>
    </source>
</evidence>
<proteinExistence type="inferred from homology"/>
<evidence type="ECO:0000259" key="7">
    <source>
        <dbReference type="SMART" id="SM01217"/>
    </source>
</evidence>
<sequence length="767" mass="84135">MRKTFIPILLVVILGSAMLFSSFKTGDKKDKTEQRVEDLLSKMTLEEKAGQLNFVVGDLFNTGPTVRTSESDKFNEAIRKGEITGIFNIHGAAYTGKLQKLAVEESRLGIPLLIGADVIHGFKTVFPIPLGEAASWDLTAIEKSARVAAKESAASGINLTFAPMADVARDARWGRTAEGAGEDPYLVSLITAARVKGFQGNSLSDPLTIAACVKHFVAYGAAEAGRDYNTVDMSEYELRNTYLPPFKAALDAGSATLMTAFNELNGVPATAHTKVMRQILRDEWGFNGLVISDWQNIWEMTSHGYAQDNAHAGELALKAGTDLDMMAEIYLKELPQLVKSGKVEQKYLDDAVRRVLWLKFKLGLFDNPYLYSNTKTEKKQVRSKEHLQAAFEVAQRSIVLLKNENTLLPLSASKKQKIAVIGPLGNNKEDMNGTWSFFGEAQHPVSFLEGIKKYAKGTEITYAEGCELYSDSRAKFDEAVAAAKKADIVVMAIGESAVMNGEGASRANISLPGVQLDLVKAIHATGKPIIALVSSGRALELTWLDENIPTILATWSLGSEAGNAAASVLFGEYNPSGKLPVSFPRSVGQLPLYYNHKNTGRVYEGDHSEPGSERVYKSRYRDVPNTALYPFGYGLSYTTFKYDNLKLSTDKLAPAGQLQVSIDVTNTGKYAGEEVIQLYTRDLVGSITRPVKELKKFQKLTFTPGEKKTVMFTLTPEDLAFWRADLTYGTEPGDFKVFVGPNSRDVQEVSFTLLKDGSVKYESSIKN</sequence>
<comment type="caution">
    <text evidence="8">The sequence shown here is derived from an EMBL/GenBank/DDBJ whole genome shotgun (WGS) entry which is preliminary data.</text>
</comment>
<dbReference type="Pfam" id="PF01915">
    <property type="entry name" value="Glyco_hydro_3_C"/>
    <property type="match status" value="1"/>
</dbReference>
<accession>A0ABS7CV76</accession>
<dbReference type="PRINTS" id="PR00133">
    <property type="entry name" value="GLHYDRLASE3"/>
</dbReference>
<keyword evidence="9" id="KW-1185">Reference proteome</keyword>
<dbReference type="PANTHER" id="PTHR30620">
    <property type="entry name" value="PERIPLASMIC BETA-GLUCOSIDASE-RELATED"/>
    <property type="match status" value="1"/>
</dbReference>
<evidence type="ECO:0000256" key="5">
    <source>
        <dbReference type="ARBA" id="ARBA00022801"/>
    </source>
</evidence>
<keyword evidence="6 8" id="KW-0326">Glycosidase</keyword>
<evidence type="ECO:0000313" key="9">
    <source>
        <dbReference type="Proteomes" id="UP000813018"/>
    </source>
</evidence>
<dbReference type="PANTHER" id="PTHR30620:SF16">
    <property type="entry name" value="LYSOSOMAL BETA GLUCOSIDASE"/>
    <property type="match status" value="1"/>
</dbReference>
<dbReference type="Pfam" id="PF00933">
    <property type="entry name" value="Glyco_hydro_3"/>
    <property type="match status" value="1"/>
</dbReference>
<dbReference type="InterPro" id="IPR036881">
    <property type="entry name" value="Glyco_hydro_3_C_sf"/>
</dbReference>
<protein>
    <recommendedName>
        <fullName evidence="3">beta-glucosidase</fullName>
        <ecNumber evidence="3">3.2.1.21</ecNumber>
    </recommendedName>
</protein>
<dbReference type="InterPro" id="IPR051915">
    <property type="entry name" value="Cellulose_Degrad_GH3"/>
</dbReference>
<name>A0ABS7CV76_9BACT</name>
<dbReference type="SUPFAM" id="SSF51445">
    <property type="entry name" value="(Trans)glycosidases"/>
    <property type="match status" value="1"/>
</dbReference>
<dbReference type="SUPFAM" id="SSF52279">
    <property type="entry name" value="Beta-D-glucan exohydrolase, C-terminal domain"/>
    <property type="match status" value="1"/>
</dbReference>
<gene>
    <name evidence="8" type="primary">bglX</name>
    <name evidence="8" type="ORF">K0O23_11530</name>
</gene>
<evidence type="ECO:0000256" key="6">
    <source>
        <dbReference type="ARBA" id="ARBA00023295"/>
    </source>
</evidence>
<dbReference type="Proteomes" id="UP000813018">
    <property type="component" value="Unassembled WGS sequence"/>
</dbReference>